<gene>
    <name evidence="2" type="ORF">GCM10007884_44450</name>
</gene>
<accession>A0ABQ6D9Q5</accession>
<proteinExistence type="predicted"/>
<reference evidence="3" key="1">
    <citation type="journal article" date="2019" name="Int. J. Syst. Evol. Microbiol.">
        <title>The Global Catalogue of Microorganisms (GCM) 10K type strain sequencing project: providing services to taxonomists for standard genome sequencing and annotation.</title>
        <authorList>
            <consortium name="The Broad Institute Genomics Platform"/>
            <consortium name="The Broad Institute Genome Sequencing Center for Infectious Disease"/>
            <person name="Wu L."/>
            <person name="Ma J."/>
        </authorList>
    </citation>
    <scope>NUCLEOTIDE SEQUENCE [LARGE SCALE GENOMIC DNA]</scope>
    <source>
        <strain evidence="3">NBRC 107710</strain>
    </source>
</reference>
<keyword evidence="3" id="KW-1185">Reference proteome</keyword>
<protein>
    <submittedName>
        <fullName evidence="2">Uncharacterized protein</fullName>
    </submittedName>
</protein>
<evidence type="ECO:0000313" key="2">
    <source>
        <dbReference type="EMBL" id="GLS46451.1"/>
    </source>
</evidence>
<dbReference type="Proteomes" id="UP001156881">
    <property type="component" value="Unassembled WGS sequence"/>
</dbReference>
<evidence type="ECO:0000256" key="1">
    <source>
        <dbReference type="SAM" id="MobiDB-lite"/>
    </source>
</evidence>
<sequence>MATVVATMKRPPSTMKPDPRHRRRAAADRLRLGAAGSAITILTGSPRRGLAKSNISLLPRFDSHRSVTGTAGGSALVSAHHHLCRRGTVR</sequence>
<evidence type="ECO:0000313" key="3">
    <source>
        <dbReference type="Proteomes" id="UP001156881"/>
    </source>
</evidence>
<feature type="region of interest" description="Disordered" evidence="1">
    <location>
        <begin position="1"/>
        <end position="24"/>
    </location>
</feature>
<comment type="caution">
    <text evidence="2">The sequence shown here is derived from an EMBL/GenBank/DDBJ whole genome shotgun (WGS) entry which is preliminary data.</text>
</comment>
<organism evidence="2 3">
    <name type="scientific">Methylobacterium brachythecii</name>
    <dbReference type="NCBI Taxonomy" id="1176177"/>
    <lineage>
        <taxon>Bacteria</taxon>
        <taxon>Pseudomonadati</taxon>
        <taxon>Pseudomonadota</taxon>
        <taxon>Alphaproteobacteria</taxon>
        <taxon>Hyphomicrobiales</taxon>
        <taxon>Methylobacteriaceae</taxon>
        <taxon>Methylobacterium</taxon>
    </lineage>
</organism>
<name>A0ABQ6D9Q5_9HYPH</name>
<dbReference type="EMBL" id="BSPG01000042">
    <property type="protein sequence ID" value="GLS46451.1"/>
    <property type="molecule type" value="Genomic_DNA"/>
</dbReference>